<reference evidence="1 2" key="1">
    <citation type="submission" date="2018-11" db="EMBL/GenBank/DDBJ databases">
        <authorList>
            <consortium name="Pathogen Informatics"/>
        </authorList>
    </citation>
    <scope>NUCLEOTIDE SEQUENCE [LARGE SCALE GENOMIC DNA]</scope>
</reference>
<sequence>MESANNIVDFSSTIYSNRVFWSFQTGFMLTDNLYHQLMDPSNKVDNLEHLMCTIGLVALEMGAEEVCFTHFVAFLCQLSSSFLSFAD</sequence>
<organism evidence="1 2">
    <name type="scientific">Dibothriocephalus latus</name>
    <name type="common">Fish tapeworm</name>
    <name type="synonym">Diphyllobothrium latum</name>
    <dbReference type="NCBI Taxonomy" id="60516"/>
    <lineage>
        <taxon>Eukaryota</taxon>
        <taxon>Metazoa</taxon>
        <taxon>Spiralia</taxon>
        <taxon>Lophotrochozoa</taxon>
        <taxon>Platyhelminthes</taxon>
        <taxon>Cestoda</taxon>
        <taxon>Eucestoda</taxon>
        <taxon>Diphyllobothriidea</taxon>
        <taxon>Diphyllobothriidae</taxon>
        <taxon>Dibothriocephalus</taxon>
    </lineage>
</organism>
<dbReference type="AlphaFoldDB" id="A0A3P7RJL2"/>
<accession>A0A3P7RJL2</accession>
<evidence type="ECO:0000313" key="1">
    <source>
        <dbReference type="EMBL" id="VDN43572.1"/>
    </source>
</evidence>
<dbReference type="Proteomes" id="UP000281553">
    <property type="component" value="Unassembled WGS sequence"/>
</dbReference>
<gene>
    <name evidence="1" type="ORF">DILT_LOCUS19124</name>
</gene>
<keyword evidence="2" id="KW-1185">Reference proteome</keyword>
<dbReference type="OrthoDB" id="19232at2759"/>
<evidence type="ECO:0000313" key="2">
    <source>
        <dbReference type="Proteomes" id="UP000281553"/>
    </source>
</evidence>
<protein>
    <submittedName>
        <fullName evidence="1">Uncharacterized protein</fullName>
    </submittedName>
</protein>
<name>A0A3P7RJL2_DIBLA</name>
<dbReference type="EMBL" id="UYRU01108398">
    <property type="protein sequence ID" value="VDN43572.1"/>
    <property type="molecule type" value="Genomic_DNA"/>
</dbReference>
<proteinExistence type="predicted"/>